<dbReference type="Gene3D" id="3.40.50.2000">
    <property type="entry name" value="Glycogen Phosphorylase B"/>
    <property type="match status" value="2"/>
</dbReference>
<evidence type="ECO:0000313" key="1">
    <source>
        <dbReference type="EMBL" id="KIG17154.1"/>
    </source>
</evidence>
<reference evidence="1 2" key="1">
    <citation type="submission" date="2014-12" db="EMBL/GenBank/DDBJ databases">
        <title>Genome assembly of Enhygromyxa salina DSM 15201.</title>
        <authorList>
            <person name="Sharma G."/>
            <person name="Subramanian S."/>
        </authorList>
    </citation>
    <scope>NUCLEOTIDE SEQUENCE [LARGE SCALE GENOMIC DNA]</scope>
    <source>
        <strain evidence="1 2">DSM 15201</strain>
    </source>
</reference>
<gene>
    <name evidence="1" type="ORF">DB30_03751</name>
</gene>
<dbReference type="Proteomes" id="UP000031599">
    <property type="component" value="Unassembled WGS sequence"/>
</dbReference>
<dbReference type="Pfam" id="PF13692">
    <property type="entry name" value="Glyco_trans_1_4"/>
    <property type="match status" value="1"/>
</dbReference>
<evidence type="ECO:0008006" key="3">
    <source>
        <dbReference type="Google" id="ProtNLM"/>
    </source>
</evidence>
<evidence type="ECO:0000313" key="2">
    <source>
        <dbReference type="Proteomes" id="UP000031599"/>
    </source>
</evidence>
<protein>
    <recommendedName>
        <fullName evidence="3">Glycosyl transferases group 1</fullName>
    </recommendedName>
</protein>
<name>A0A0C1ZHT4_9BACT</name>
<dbReference type="RefSeq" id="WP_052548722.1">
    <property type="nucleotide sequence ID" value="NZ_JMCC02000029.1"/>
</dbReference>
<dbReference type="PANTHER" id="PTHR12526">
    <property type="entry name" value="GLYCOSYLTRANSFERASE"/>
    <property type="match status" value="1"/>
</dbReference>
<comment type="caution">
    <text evidence="1">The sequence shown here is derived from an EMBL/GenBank/DDBJ whole genome shotgun (WGS) entry which is preliminary data.</text>
</comment>
<proteinExistence type="predicted"/>
<dbReference type="SUPFAM" id="SSF53756">
    <property type="entry name" value="UDP-Glycosyltransferase/glycogen phosphorylase"/>
    <property type="match status" value="1"/>
</dbReference>
<organism evidence="1 2">
    <name type="scientific">Enhygromyxa salina</name>
    <dbReference type="NCBI Taxonomy" id="215803"/>
    <lineage>
        <taxon>Bacteria</taxon>
        <taxon>Pseudomonadati</taxon>
        <taxon>Myxococcota</taxon>
        <taxon>Polyangia</taxon>
        <taxon>Nannocystales</taxon>
        <taxon>Nannocystaceae</taxon>
        <taxon>Enhygromyxa</taxon>
    </lineage>
</organism>
<dbReference type="AlphaFoldDB" id="A0A0C1ZHT4"/>
<accession>A0A0C1ZHT4</accession>
<dbReference type="EMBL" id="JMCC02000029">
    <property type="protein sequence ID" value="KIG17154.1"/>
    <property type="molecule type" value="Genomic_DNA"/>
</dbReference>
<sequence length="420" mass="45288">MASSSSTRWLLVSRPVIGPVLDGGPALLRELIPALPAEPCDYFGDPRRPLRARTCGDGLLRVPRLPGGRGAQVLERAAIGAALIAREHRRQPVHLFFAPGPLTERVAAGVAATPEPLASTMSLTRRAASGARSIFTVASSVLRGRRRGTHERPSPVLQTLTCATGLEACAHMLEVLDGVVTLSAHTRDRLIGSGVAAERVHMIHPGVDVSEAAAIENPAQLHERRAIIYAGELDMGAADRLIELARTLSEPALRGWTLIIACRPDQIIEHDERSRLARELAGAIGAGRVELRGEVDDMPALLRRCAIQLFVADEVHRRLDIPLVLLEGMREGLALVALDRAPIRELFTTADGRGREIGARVDPAVGPQGLVKAVHELCEHPEAMLAISRDAVALAREAFCAARMGADYAALHREVLRRYS</sequence>